<dbReference type="PANTHER" id="PTHR45625">
    <property type="entry name" value="PEPTIDYL-PROLYL CIS-TRANS ISOMERASE-RELATED"/>
    <property type="match status" value="1"/>
</dbReference>
<sequence length="195" mass="20706">MHFKRLGLPLIVLAGLVGVPAASLAAEPDNTMVISLKDGDVTIALRPDLAPKHVEQIKTLVREGAYNNVAFHRVIDGFMAQTGDVEFGDLEDGYSAERSGTGGSQLPDIPAEFSEEHFVRGTVGMARAQNPDSANSQFFIMFAPNPGLDGQYTIVGTVESGMEAVDKIKKGDPAANGLVNGPDRMIKVRIVGDGN</sequence>
<dbReference type="PROSITE" id="PS50072">
    <property type="entry name" value="CSA_PPIASE_2"/>
    <property type="match status" value="1"/>
</dbReference>
<dbReference type="CDD" id="cd00317">
    <property type="entry name" value="cyclophilin"/>
    <property type="match status" value="1"/>
</dbReference>
<evidence type="ECO:0000256" key="1">
    <source>
        <dbReference type="ARBA" id="ARBA00007365"/>
    </source>
</evidence>
<keyword evidence="8" id="KW-1185">Reference proteome</keyword>
<accession>A0A432V7M6</accession>
<feature type="signal peptide" evidence="4">
    <location>
        <begin position="1"/>
        <end position="25"/>
    </location>
</feature>
<proteinExistence type="inferred from homology"/>
<dbReference type="RefSeq" id="WP_128626955.1">
    <property type="nucleotide sequence ID" value="NZ_RKST01000008.1"/>
</dbReference>
<organism evidence="7 8">
    <name type="scientific">Borborobacter arsenicus</name>
    <dbReference type="NCBI Taxonomy" id="1851146"/>
    <lineage>
        <taxon>Bacteria</taxon>
        <taxon>Pseudomonadati</taxon>
        <taxon>Pseudomonadota</taxon>
        <taxon>Alphaproteobacteria</taxon>
        <taxon>Hyphomicrobiales</taxon>
        <taxon>Phyllobacteriaceae</taxon>
        <taxon>Borborobacter</taxon>
    </lineage>
</organism>
<evidence type="ECO:0000256" key="3">
    <source>
        <dbReference type="ARBA" id="ARBA00023235"/>
    </source>
</evidence>
<keyword evidence="4" id="KW-0732">Signal</keyword>
<dbReference type="SUPFAM" id="SSF50891">
    <property type="entry name" value="Cyclophilin-like"/>
    <property type="match status" value="1"/>
</dbReference>
<name>A0A432V7M6_9HYPH</name>
<keyword evidence="3 4" id="KW-0413">Isomerase</keyword>
<dbReference type="OrthoDB" id="9807797at2"/>
<dbReference type="EC" id="5.2.1.8" evidence="4"/>
<dbReference type="EMBL" id="RKST01000008">
    <property type="protein sequence ID" value="RUM98083.1"/>
    <property type="molecule type" value="Genomic_DNA"/>
</dbReference>
<dbReference type="GO" id="GO:0003755">
    <property type="term" value="F:peptidyl-prolyl cis-trans isomerase activity"/>
    <property type="evidence" value="ECO:0007669"/>
    <property type="project" value="UniProtKB-UniRule"/>
</dbReference>
<evidence type="ECO:0000313" key="8">
    <source>
        <dbReference type="Proteomes" id="UP000281647"/>
    </source>
</evidence>
<feature type="chain" id="PRO_5018822465" description="Peptidyl-prolyl cis-trans isomerase" evidence="4">
    <location>
        <begin position="26"/>
        <end position="195"/>
    </location>
</feature>
<dbReference type="Gene3D" id="2.40.100.10">
    <property type="entry name" value="Cyclophilin-like"/>
    <property type="match status" value="1"/>
</dbReference>
<evidence type="ECO:0000256" key="5">
    <source>
        <dbReference type="SAM" id="MobiDB-lite"/>
    </source>
</evidence>
<dbReference type="PRINTS" id="PR00153">
    <property type="entry name" value="CSAPPISMRASE"/>
</dbReference>
<protein>
    <recommendedName>
        <fullName evidence="4">Peptidyl-prolyl cis-trans isomerase</fullName>
        <shortName evidence="4">PPIase</shortName>
        <ecNumber evidence="4">5.2.1.8</ecNumber>
    </recommendedName>
</protein>
<reference evidence="7 8" key="1">
    <citation type="submission" date="2018-11" db="EMBL/GenBank/DDBJ databases">
        <title>Pseudaminobacter arsenicus sp. nov., an arsenic-resistant bacterium isolated from arsenic-rich aquifers.</title>
        <authorList>
            <person name="Mu Y."/>
        </authorList>
    </citation>
    <scope>NUCLEOTIDE SEQUENCE [LARGE SCALE GENOMIC DNA]</scope>
    <source>
        <strain evidence="7 8">CB3</strain>
    </source>
</reference>
<keyword evidence="2 4" id="KW-0697">Rotamase</keyword>
<dbReference type="AlphaFoldDB" id="A0A432V7M6"/>
<evidence type="ECO:0000256" key="4">
    <source>
        <dbReference type="RuleBase" id="RU363019"/>
    </source>
</evidence>
<evidence type="ECO:0000256" key="2">
    <source>
        <dbReference type="ARBA" id="ARBA00023110"/>
    </source>
</evidence>
<dbReference type="InterPro" id="IPR029000">
    <property type="entry name" value="Cyclophilin-like_dom_sf"/>
</dbReference>
<dbReference type="PROSITE" id="PS00170">
    <property type="entry name" value="CSA_PPIASE_1"/>
    <property type="match status" value="1"/>
</dbReference>
<dbReference type="InterPro" id="IPR002130">
    <property type="entry name" value="Cyclophilin-type_PPIase_dom"/>
</dbReference>
<dbReference type="InterPro" id="IPR020892">
    <property type="entry name" value="Cyclophilin-type_PPIase_CS"/>
</dbReference>
<dbReference type="Pfam" id="PF00160">
    <property type="entry name" value="Pro_isomerase"/>
    <property type="match status" value="1"/>
</dbReference>
<evidence type="ECO:0000313" key="7">
    <source>
        <dbReference type="EMBL" id="RUM98083.1"/>
    </source>
</evidence>
<comment type="function">
    <text evidence="4">PPIases accelerate the folding of proteins. It catalyzes the cis-trans isomerization of proline imidic peptide bonds in oligopeptides.</text>
</comment>
<gene>
    <name evidence="7" type="ORF">EET67_09635</name>
</gene>
<feature type="domain" description="PPIase cyclophilin-type" evidence="6">
    <location>
        <begin position="39"/>
        <end position="193"/>
    </location>
</feature>
<dbReference type="PANTHER" id="PTHR45625:SF4">
    <property type="entry name" value="PEPTIDYLPROLYL ISOMERASE DOMAIN AND WD REPEAT-CONTAINING PROTEIN 1"/>
    <property type="match status" value="1"/>
</dbReference>
<comment type="catalytic activity">
    <reaction evidence="4">
        <text>[protein]-peptidylproline (omega=180) = [protein]-peptidylproline (omega=0)</text>
        <dbReference type="Rhea" id="RHEA:16237"/>
        <dbReference type="Rhea" id="RHEA-COMP:10747"/>
        <dbReference type="Rhea" id="RHEA-COMP:10748"/>
        <dbReference type="ChEBI" id="CHEBI:83833"/>
        <dbReference type="ChEBI" id="CHEBI:83834"/>
        <dbReference type="EC" id="5.2.1.8"/>
    </reaction>
</comment>
<comment type="caution">
    <text evidence="7">The sequence shown here is derived from an EMBL/GenBank/DDBJ whole genome shotgun (WGS) entry which is preliminary data.</text>
</comment>
<comment type="similarity">
    <text evidence="1 4">Belongs to the cyclophilin-type PPIase family.</text>
</comment>
<evidence type="ECO:0000259" key="6">
    <source>
        <dbReference type="PROSITE" id="PS50072"/>
    </source>
</evidence>
<feature type="region of interest" description="Disordered" evidence="5">
    <location>
        <begin position="90"/>
        <end position="109"/>
    </location>
</feature>
<dbReference type="InterPro" id="IPR044666">
    <property type="entry name" value="Cyclophilin_A-like"/>
</dbReference>
<dbReference type="GO" id="GO:0006457">
    <property type="term" value="P:protein folding"/>
    <property type="evidence" value="ECO:0007669"/>
    <property type="project" value="InterPro"/>
</dbReference>
<dbReference type="Proteomes" id="UP000281647">
    <property type="component" value="Unassembled WGS sequence"/>
</dbReference>